<dbReference type="EnsemblBacteria" id="ABY35346">
    <property type="protein sequence ID" value="ABY35346"/>
    <property type="gene ID" value="Caur_2134"/>
</dbReference>
<dbReference type="PANTHER" id="PTHR42934">
    <property type="entry name" value="GLYCOLATE OXIDASE SUBUNIT GLCD"/>
    <property type="match status" value="1"/>
</dbReference>
<name>A9WF31_CHLAA</name>
<evidence type="ECO:0000256" key="4">
    <source>
        <dbReference type="ARBA" id="ARBA00023002"/>
    </source>
</evidence>
<organism evidence="6 7">
    <name type="scientific">Chloroflexus aurantiacus (strain ATCC 29366 / DSM 635 / J-10-fl)</name>
    <dbReference type="NCBI Taxonomy" id="324602"/>
    <lineage>
        <taxon>Bacteria</taxon>
        <taxon>Bacillati</taxon>
        <taxon>Chloroflexota</taxon>
        <taxon>Chloroflexia</taxon>
        <taxon>Chloroflexales</taxon>
        <taxon>Chloroflexineae</taxon>
        <taxon>Chloroflexaceae</taxon>
        <taxon>Chloroflexus</taxon>
    </lineage>
</organism>
<dbReference type="KEGG" id="cau:Caur_2134"/>
<dbReference type="EMBL" id="CP000909">
    <property type="protein sequence ID" value="ABY35346.1"/>
    <property type="molecule type" value="Genomic_DNA"/>
</dbReference>
<dbReference type="InterPro" id="IPR016166">
    <property type="entry name" value="FAD-bd_PCMH"/>
</dbReference>
<proteinExistence type="predicted"/>
<evidence type="ECO:0000313" key="7">
    <source>
        <dbReference type="Proteomes" id="UP000002008"/>
    </source>
</evidence>
<dbReference type="InParanoid" id="A9WF31"/>
<dbReference type="GO" id="GO:0071949">
    <property type="term" value="F:FAD binding"/>
    <property type="evidence" value="ECO:0007669"/>
    <property type="project" value="InterPro"/>
</dbReference>
<dbReference type="Pfam" id="PF01565">
    <property type="entry name" value="FAD_binding_4"/>
    <property type="match status" value="2"/>
</dbReference>
<keyword evidence="3" id="KW-0274">FAD</keyword>
<evidence type="ECO:0000256" key="1">
    <source>
        <dbReference type="ARBA" id="ARBA00001974"/>
    </source>
</evidence>
<dbReference type="SMR" id="A9WF31"/>
<evidence type="ECO:0000256" key="3">
    <source>
        <dbReference type="ARBA" id="ARBA00022827"/>
    </source>
</evidence>
<dbReference type="STRING" id="324602.Caur_2134"/>
<dbReference type="InterPro" id="IPR051914">
    <property type="entry name" value="FAD-linked_OxidoTrans_Type4"/>
</dbReference>
<dbReference type="Gene3D" id="3.30.70.2740">
    <property type="match status" value="1"/>
</dbReference>
<keyword evidence="4 6" id="KW-0560">Oxidoreductase</keyword>
<dbReference type="EC" id="1.1.2.4" evidence="6"/>
<dbReference type="PATRIC" id="fig|324602.8.peg.2417"/>
<dbReference type="InterPro" id="IPR036318">
    <property type="entry name" value="FAD-bd_PCMH-like_sf"/>
</dbReference>
<gene>
    <name evidence="6" type="ordered locus">Caur_2134</name>
</gene>
<evidence type="ECO:0000313" key="6">
    <source>
        <dbReference type="EMBL" id="ABY35346.1"/>
    </source>
</evidence>
<comment type="cofactor">
    <cofactor evidence="1">
        <name>FAD</name>
        <dbReference type="ChEBI" id="CHEBI:57692"/>
    </cofactor>
</comment>
<dbReference type="HOGENOM" id="CLU_015554_0_0_0"/>
<dbReference type="GO" id="GO:0019154">
    <property type="term" value="F:glycolate dehydrogenase activity"/>
    <property type="evidence" value="ECO:0000318"/>
    <property type="project" value="GO_Central"/>
</dbReference>
<evidence type="ECO:0000256" key="2">
    <source>
        <dbReference type="ARBA" id="ARBA00022630"/>
    </source>
</evidence>
<dbReference type="Proteomes" id="UP000002008">
    <property type="component" value="Chromosome"/>
</dbReference>
<dbReference type="GO" id="GO:0046296">
    <property type="term" value="P:glycolate catabolic process"/>
    <property type="evidence" value="ECO:0000318"/>
    <property type="project" value="GO_Central"/>
</dbReference>
<feature type="domain" description="FAD-binding PCMH-type" evidence="5">
    <location>
        <begin position="51"/>
        <end position="229"/>
    </location>
</feature>
<dbReference type="eggNOG" id="COG0277">
    <property type="taxonomic scope" value="Bacteria"/>
</dbReference>
<dbReference type="InterPro" id="IPR016171">
    <property type="entry name" value="Vanillyl_alc_oxidase_C-sub2"/>
</dbReference>
<dbReference type="GO" id="GO:0004458">
    <property type="term" value="F:D-lactate dehydrogenase (cytochrome) activity"/>
    <property type="evidence" value="ECO:0007669"/>
    <property type="project" value="UniProtKB-EC"/>
</dbReference>
<dbReference type="SUPFAM" id="SSF55103">
    <property type="entry name" value="FAD-linked oxidases, C-terminal domain"/>
    <property type="match status" value="2"/>
</dbReference>
<dbReference type="PROSITE" id="PS51387">
    <property type="entry name" value="FAD_PCMH"/>
    <property type="match status" value="2"/>
</dbReference>
<keyword evidence="7" id="KW-1185">Reference proteome</keyword>
<dbReference type="InterPro" id="IPR016169">
    <property type="entry name" value="FAD-bd_PCMH_sub2"/>
</dbReference>
<dbReference type="InterPro" id="IPR006094">
    <property type="entry name" value="Oxid_FAD_bind_N"/>
</dbReference>
<dbReference type="AlphaFoldDB" id="A9WF31"/>
<sequence>MALQAKEQYTVTPVVVPDKLVAELRAILGADAVVTAPEALLTYDSDGSMIVSHPPQLVVLPKDAGQVATAVRLAVREGLAVVARGAGTGIAGGAVPLCGGLLISTARMTDITTVDVRSRLAVVQPGVVNADLNAHLAPLGYQFAPDPSSQRASTIGGNIATNAGGPHCLKYGVTSNHVLAVEVVDHTGQRYWTGDGVIDPVGYDLTGLLVGSEGTLGVVTAAIVRLTPLPEAVRVVLALFPTVVAAAAAVSAVIASGSLPTSLEVMDHNAIRAVNSAYSLGLPETTGTTALIIEVDGVQDGLDDQLDQIIAICRDHGAFDLRPARDPATQARVWMARKSVAGAIGRLAPAYYLVDTVVPRTRLPLMMEHVERLRAEYGMEVCNVFHAGDGNLHPLVLYDPRDPDQRQRAHAIAAGVLELSIEHGGVVSGEHGIGLEKCEYLPRFFSPAELQLHATIHQVFNPTGCFNPAKIFPSDTPPADLAAARAMRLQQRDPASVTSAPAPGSCVAPATPDAAAELLRVCHHAGLPVVPTGGCTARSPTAVTVSTQHWRGALVYEPDDLTIKVAAGTTLAELQSLLAPHRQMIPLDVADAQRSLGSLVATAVDGPRRLGYGSFRDWVLALDVIEPDGIPVRLGAQVVKNVTGYDLVKLYVGSAGTLGLITAVALKVFPQPPASATLLAHLSTPTAAWTLIDHLAASRLLPTAVEYLADTQAIVVAMRAEGHPAAVERHMREATALAHRHDVSVTVLRDVEETTFWQQTVARYAPIANGVLLRVGVWPAQCATAIQTIEQCAARHQVAIEITAHALSGIIYIQTIGDFTAIAAFHADLVAAFPHTRILAAPPMFVPQASVWGQPPVALSRMQALKVAIDPHNHMNPAAFWFSDTRV</sequence>
<dbReference type="SUPFAM" id="SSF56176">
    <property type="entry name" value="FAD-binding/transporter-associated domain-like"/>
    <property type="match status" value="2"/>
</dbReference>
<protein>
    <submittedName>
        <fullName evidence="6">D-lactate dehydrogenase (Cytochrome)</fullName>
        <ecNumber evidence="6">1.1.2.4</ecNumber>
    </submittedName>
</protein>
<dbReference type="Gene3D" id="1.10.45.10">
    <property type="entry name" value="Vanillyl-alcohol Oxidase, Chain A, domain 4"/>
    <property type="match status" value="1"/>
</dbReference>
<accession>A9WF31</accession>
<dbReference type="Gene3D" id="3.30.465.10">
    <property type="match status" value="2"/>
</dbReference>
<keyword evidence="2" id="KW-0285">Flavoprotein</keyword>
<reference evidence="7" key="1">
    <citation type="journal article" date="2011" name="BMC Genomics">
        <title>Complete genome sequence of the filamentous anoxygenic phototrophic bacterium Chloroflexus aurantiacus.</title>
        <authorList>
            <person name="Tang K.H."/>
            <person name="Barry K."/>
            <person name="Chertkov O."/>
            <person name="Dalin E."/>
            <person name="Han C.S."/>
            <person name="Hauser L.J."/>
            <person name="Honchak B.M."/>
            <person name="Karbach L.E."/>
            <person name="Land M.L."/>
            <person name="Lapidus A."/>
            <person name="Larimer F.W."/>
            <person name="Mikhailova N."/>
            <person name="Pitluck S."/>
            <person name="Pierson B.K."/>
            <person name="Blankenship R.E."/>
        </authorList>
    </citation>
    <scope>NUCLEOTIDE SEQUENCE [LARGE SCALE GENOMIC DNA]</scope>
    <source>
        <strain evidence="7">ATCC 29366 / DSM 635 / J-10-fl</strain>
    </source>
</reference>
<dbReference type="Pfam" id="PF02913">
    <property type="entry name" value="FAD-oxidase_C"/>
    <property type="match status" value="1"/>
</dbReference>
<dbReference type="InterPro" id="IPR016164">
    <property type="entry name" value="FAD-linked_Oxase-like_C"/>
</dbReference>
<feature type="domain" description="FAD-binding PCMH-type" evidence="5">
    <location>
        <begin position="499"/>
        <end position="671"/>
    </location>
</feature>
<evidence type="ECO:0000259" key="5">
    <source>
        <dbReference type="PROSITE" id="PS51387"/>
    </source>
</evidence>
<dbReference type="PANTHER" id="PTHR42934:SF1">
    <property type="entry name" value="GLYCOLATE OXIDASE SUBUNIT GLCD"/>
    <property type="match status" value="1"/>
</dbReference>
<dbReference type="InterPro" id="IPR004113">
    <property type="entry name" value="FAD-bd_oxidored_4_C"/>
</dbReference>